<dbReference type="PANTHER" id="PTHR21310">
    <property type="entry name" value="AMINOGLYCOSIDE PHOSPHOTRANSFERASE-RELATED-RELATED"/>
    <property type="match status" value="1"/>
</dbReference>
<accession>A0A1Y6LJW5</accession>
<dbReference type="SUPFAM" id="SSF56112">
    <property type="entry name" value="Protein kinase-like (PK-like)"/>
    <property type="match status" value="1"/>
</dbReference>
<gene>
    <name evidence="2" type="ORF">ZT1A5_G6214</name>
</gene>
<evidence type="ECO:0000313" key="3">
    <source>
        <dbReference type="Proteomes" id="UP000215453"/>
    </source>
</evidence>
<dbReference type="InterPro" id="IPR002575">
    <property type="entry name" value="Aminoglycoside_PTrfase"/>
</dbReference>
<name>A0A1Y6LJW5_ZYMTR</name>
<evidence type="ECO:0000259" key="1">
    <source>
        <dbReference type="Pfam" id="PF01636"/>
    </source>
</evidence>
<dbReference type="Gene3D" id="3.90.1200.10">
    <property type="match status" value="1"/>
</dbReference>
<dbReference type="InterPro" id="IPR011009">
    <property type="entry name" value="Kinase-like_dom_sf"/>
</dbReference>
<sequence length="207" mass="23386">MDVPTVAELLASNDVIYDDDHGGRCATVARIGKYVMKHNGRTRVEEADSLRYLAANTNLPVPKCYGSGILPNSTGKYVIMDFIEGDTLEKLWPDLATMDKDQIVRQLRDQDPALGGPFRNAEHFKDVLAIRLGNLNEQLISPKFVEIMRLQMDEALGDFRTVFTHADLSAKNVMVHKQGTNDDGSGVFKVSIIDWEIAGWYPEWWEW</sequence>
<dbReference type="PANTHER" id="PTHR21310:SF15">
    <property type="entry name" value="AMINOGLYCOSIDE PHOSPHOTRANSFERASE DOMAIN-CONTAINING PROTEIN"/>
    <property type="match status" value="1"/>
</dbReference>
<dbReference type="AlphaFoldDB" id="A0A1Y6LJW5"/>
<organism evidence="2 3">
    <name type="scientific">Zymoseptoria tritici ST99CH_1A5</name>
    <dbReference type="NCBI Taxonomy" id="1276529"/>
    <lineage>
        <taxon>Eukaryota</taxon>
        <taxon>Fungi</taxon>
        <taxon>Dikarya</taxon>
        <taxon>Ascomycota</taxon>
        <taxon>Pezizomycotina</taxon>
        <taxon>Dothideomycetes</taxon>
        <taxon>Dothideomycetidae</taxon>
        <taxon>Mycosphaerellales</taxon>
        <taxon>Mycosphaerellaceae</taxon>
        <taxon>Zymoseptoria</taxon>
    </lineage>
</organism>
<reference evidence="2 3" key="1">
    <citation type="submission" date="2016-10" db="EMBL/GenBank/DDBJ databases">
        <authorList>
            <person name="Varghese N."/>
        </authorList>
    </citation>
    <scope>NUCLEOTIDE SEQUENCE [LARGE SCALE GENOMIC DNA]</scope>
</reference>
<dbReference type="Pfam" id="PF01636">
    <property type="entry name" value="APH"/>
    <property type="match status" value="1"/>
</dbReference>
<feature type="domain" description="Aminoglycoside phosphotransferase" evidence="1">
    <location>
        <begin position="40"/>
        <end position="202"/>
    </location>
</feature>
<evidence type="ECO:0000313" key="2">
    <source>
        <dbReference type="EMBL" id="SMY24772.1"/>
    </source>
</evidence>
<dbReference type="CDD" id="cd05120">
    <property type="entry name" value="APH_ChoK_like"/>
    <property type="match status" value="1"/>
</dbReference>
<dbReference type="InterPro" id="IPR051678">
    <property type="entry name" value="AGP_Transferase"/>
</dbReference>
<dbReference type="EMBL" id="LT882680">
    <property type="protein sequence ID" value="SMY24772.1"/>
    <property type="molecule type" value="Genomic_DNA"/>
</dbReference>
<dbReference type="Proteomes" id="UP000215453">
    <property type="component" value="Chromosome 5"/>
</dbReference>
<protein>
    <recommendedName>
        <fullName evidence="1">Aminoglycoside phosphotransferase domain-containing protein</fullName>
    </recommendedName>
</protein>
<proteinExistence type="predicted"/>